<accession>A0ABS7YQA3</accession>
<keyword evidence="2" id="KW-1185">Reference proteome</keyword>
<dbReference type="EMBL" id="JAIWIU010000124">
    <property type="protein sequence ID" value="MCA2017852.1"/>
    <property type="molecule type" value="Genomic_DNA"/>
</dbReference>
<evidence type="ECO:0000313" key="1">
    <source>
        <dbReference type="EMBL" id="MCA2017852.1"/>
    </source>
</evidence>
<sequence>LLKLILDHKISVIGITKAANETQVWVVSHAQELVWALEEYPECNAIRLDKELGETYIFGQEMFDTPVWHWPS</sequence>
<organism evidence="1 2">
    <name type="scientific">Vibrio tritonius</name>
    <dbReference type="NCBI Taxonomy" id="1435069"/>
    <lineage>
        <taxon>Bacteria</taxon>
        <taxon>Pseudomonadati</taxon>
        <taxon>Pseudomonadota</taxon>
        <taxon>Gammaproteobacteria</taxon>
        <taxon>Vibrionales</taxon>
        <taxon>Vibrionaceae</taxon>
        <taxon>Vibrio</taxon>
    </lineage>
</organism>
<comment type="caution">
    <text evidence="1">The sequence shown here is derived from an EMBL/GenBank/DDBJ whole genome shotgun (WGS) entry which is preliminary data.</text>
</comment>
<reference evidence="2" key="1">
    <citation type="submission" date="2023-07" db="EMBL/GenBank/DDBJ databases">
        <title>Molecular identification of indigenous halophilic bacteria isolated from red sea cost, biodegradation of synthetic dyes and assessment of degraded metabolite toxicity.</title>
        <authorList>
            <person name="Chaieb K."/>
            <person name="Altayb H.N."/>
        </authorList>
    </citation>
    <scope>NUCLEOTIDE SEQUENCE [LARGE SCALE GENOMIC DNA]</scope>
    <source>
        <strain evidence="2">K20</strain>
    </source>
</reference>
<protein>
    <submittedName>
        <fullName evidence="1">Uncharacterized protein</fullName>
    </submittedName>
</protein>
<gene>
    <name evidence="1" type="ORF">LDJ79_17155</name>
</gene>
<dbReference type="Proteomes" id="UP001199044">
    <property type="component" value="Unassembled WGS sequence"/>
</dbReference>
<feature type="non-terminal residue" evidence="1">
    <location>
        <position position="1"/>
    </location>
</feature>
<evidence type="ECO:0000313" key="2">
    <source>
        <dbReference type="Proteomes" id="UP001199044"/>
    </source>
</evidence>
<proteinExistence type="predicted"/>
<name>A0ABS7YQA3_9VIBR</name>